<protein>
    <submittedName>
        <fullName evidence="1">Uncharacterized protein</fullName>
    </submittedName>
</protein>
<proteinExistence type="predicted"/>
<dbReference type="AlphaFoldDB" id="A0A1Q8CU85"/>
<accession>A0A1Q8CU85</accession>
<organism evidence="1 2">
    <name type="scientific">Actinophytocola xanthii</name>
    <dbReference type="NCBI Taxonomy" id="1912961"/>
    <lineage>
        <taxon>Bacteria</taxon>
        <taxon>Bacillati</taxon>
        <taxon>Actinomycetota</taxon>
        <taxon>Actinomycetes</taxon>
        <taxon>Pseudonocardiales</taxon>
        <taxon>Pseudonocardiaceae</taxon>
    </lineage>
</organism>
<gene>
    <name evidence="1" type="ORF">BU204_08945</name>
</gene>
<evidence type="ECO:0000313" key="2">
    <source>
        <dbReference type="Proteomes" id="UP000185596"/>
    </source>
</evidence>
<name>A0A1Q8CU85_9PSEU</name>
<comment type="caution">
    <text evidence="1">The sequence shown here is derived from an EMBL/GenBank/DDBJ whole genome shotgun (WGS) entry which is preliminary data.</text>
</comment>
<reference evidence="1 2" key="1">
    <citation type="submission" date="2016-12" db="EMBL/GenBank/DDBJ databases">
        <title>The draft genome sequence of Actinophytocola sp. 11-183.</title>
        <authorList>
            <person name="Wang W."/>
            <person name="Yuan L."/>
        </authorList>
    </citation>
    <scope>NUCLEOTIDE SEQUENCE [LARGE SCALE GENOMIC DNA]</scope>
    <source>
        <strain evidence="1 2">11-183</strain>
    </source>
</reference>
<dbReference type="Proteomes" id="UP000185596">
    <property type="component" value="Unassembled WGS sequence"/>
</dbReference>
<dbReference type="STRING" id="1912961.BU204_08945"/>
<sequence length="223" mass="26041">MYRTRPDRLGYGEDHSVPEITHLERAGLTDIYARTDDESMRDLFGRIASARHRVNVFGLTRNFYARDHVLPMIEAKARTIPVRMYMMDPTTDSRRDRYRLEPGEAAMENPDRYLREVLRPLVAAEERLADFTERGGGLQVWLYNFPCSFAIEEIDDHYRVMLYGHGKRGTDGPILIFGQDTPYTEYFASQMRWVERLAVEPWEPWTSKGLEVYRAADVIEPVT</sequence>
<keyword evidence="2" id="KW-1185">Reference proteome</keyword>
<evidence type="ECO:0000313" key="1">
    <source>
        <dbReference type="EMBL" id="OLF17927.1"/>
    </source>
</evidence>
<dbReference type="EMBL" id="MSIE01000013">
    <property type="protein sequence ID" value="OLF17927.1"/>
    <property type="molecule type" value="Genomic_DNA"/>
</dbReference>